<dbReference type="PRINTS" id="PR00081">
    <property type="entry name" value="GDHRDH"/>
</dbReference>
<evidence type="ECO:0000256" key="5">
    <source>
        <dbReference type="ARBA" id="ARBA00023002"/>
    </source>
</evidence>
<dbReference type="InterPro" id="IPR020904">
    <property type="entry name" value="Sc_DH/Rdtase_CS"/>
</dbReference>
<sequence>MFSIEGKVAIVTGGASGIGLETVRQLLNNGLKGVTVADINDKTGRKALEDLEIKYGADKILFVKTDVSDKISFENAFKQTLERFNNIDILVNNAGIYDDKNYEKEIKINLIKGKVAIVTGGAGGIGFETTKLLLREGARGVTIADVDAKLAEDALSELGQEFGHEKLKFVETDVTNKTSFEDAFKTTLATFGNVDILVNNAGIFNDKNYVKQIEVNLIGVTHGLLLASILAVKHFEAAPIYAATKSGVAVLTKGFGYQQHYERTGIKVVAVAPGFSKTAILNNVDNAHNEIFANMLGKAIADCKLQTPDYVARSIIKVIKEKPSGTVWVSEDEQDVVEYIHPFEKAMILTPNECNTNVWRLGYLLGFAGFSGIGVTDLFKTALKEEPDILLSTLTNTLTIFISLSACALASEKDRWIFMGMPLTITLLTLLVISFANIFEESYIVSKTLVYLSLFTVCGLVLYDTQVALQKFEIGEKDIVRRGMTMFTDFFGIYRRLLILAVDKQKQESRLEASILRDEHNLQISGSVPLLTTINNLS</sequence>
<evidence type="ECO:0000256" key="2">
    <source>
        <dbReference type="ARBA" id="ARBA00006484"/>
    </source>
</evidence>
<proteinExistence type="inferred from homology"/>
<keyword evidence="6 7" id="KW-0472">Membrane</keyword>
<dbReference type="AlphaFoldDB" id="A0AAW1UWS0"/>
<name>A0AAW1UWS0_9CUCU</name>
<reference evidence="8 9" key="1">
    <citation type="submission" date="2023-03" db="EMBL/GenBank/DDBJ databases">
        <title>Genome insight into feeding habits of ladybird beetles.</title>
        <authorList>
            <person name="Li H.-S."/>
            <person name="Huang Y.-H."/>
            <person name="Pang H."/>
        </authorList>
    </citation>
    <scope>NUCLEOTIDE SEQUENCE [LARGE SCALE GENOMIC DNA]</scope>
    <source>
        <strain evidence="8">SYSU_2023b</strain>
        <tissue evidence="8">Whole body</tissue>
    </source>
</reference>
<comment type="subcellular location">
    <subcellularLocation>
        <location evidence="1">Membrane</location>
        <topology evidence="1">Multi-pass membrane protein</topology>
    </subcellularLocation>
</comment>
<keyword evidence="3 7" id="KW-0812">Transmembrane</keyword>
<dbReference type="PANTHER" id="PTHR44229">
    <property type="entry name" value="15-HYDROXYPROSTAGLANDIN DEHYDROGENASE [NAD(+)]"/>
    <property type="match status" value="1"/>
</dbReference>
<dbReference type="EMBL" id="JARQZJ010000095">
    <property type="protein sequence ID" value="KAK9885291.1"/>
    <property type="molecule type" value="Genomic_DNA"/>
</dbReference>
<dbReference type="Pfam" id="PF01027">
    <property type="entry name" value="Bax1-I"/>
    <property type="match status" value="1"/>
</dbReference>
<dbReference type="InterPro" id="IPR036291">
    <property type="entry name" value="NAD(P)-bd_dom_sf"/>
</dbReference>
<protein>
    <submittedName>
        <fullName evidence="8">Uncharacterized protein</fullName>
    </submittedName>
</protein>
<evidence type="ECO:0000313" key="9">
    <source>
        <dbReference type="Proteomes" id="UP001431783"/>
    </source>
</evidence>
<dbReference type="PRINTS" id="PR00080">
    <property type="entry name" value="SDRFAMILY"/>
</dbReference>
<dbReference type="GO" id="GO:0016616">
    <property type="term" value="F:oxidoreductase activity, acting on the CH-OH group of donors, NAD or NADP as acceptor"/>
    <property type="evidence" value="ECO:0007669"/>
    <property type="project" value="TreeGrafter"/>
</dbReference>
<dbReference type="SUPFAM" id="SSF51735">
    <property type="entry name" value="NAD(P)-binding Rossmann-fold domains"/>
    <property type="match status" value="2"/>
</dbReference>
<organism evidence="8 9">
    <name type="scientific">Henosepilachna vigintioctopunctata</name>
    <dbReference type="NCBI Taxonomy" id="420089"/>
    <lineage>
        <taxon>Eukaryota</taxon>
        <taxon>Metazoa</taxon>
        <taxon>Ecdysozoa</taxon>
        <taxon>Arthropoda</taxon>
        <taxon>Hexapoda</taxon>
        <taxon>Insecta</taxon>
        <taxon>Pterygota</taxon>
        <taxon>Neoptera</taxon>
        <taxon>Endopterygota</taxon>
        <taxon>Coleoptera</taxon>
        <taxon>Polyphaga</taxon>
        <taxon>Cucujiformia</taxon>
        <taxon>Coccinelloidea</taxon>
        <taxon>Coccinellidae</taxon>
        <taxon>Epilachninae</taxon>
        <taxon>Epilachnini</taxon>
        <taxon>Henosepilachna</taxon>
    </lineage>
</organism>
<dbReference type="PANTHER" id="PTHR44229:SF8">
    <property type="entry name" value="ALCOHOL DEHYDROGENASE-RELATED"/>
    <property type="match status" value="1"/>
</dbReference>
<feature type="transmembrane region" description="Helical" evidence="7">
    <location>
        <begin position="389"/>
        <end position="409"/>
    </location>
</feature>
<dbReference type="InterPro" id="IPR002347">
    <property type="entry name" value="SDR_fam"/>
</dbReference>
<keyword evidence="9" id="KW-1185">Reference proteome</keyword>
<dbReference type="GO" id="GO:0016020">
    <property type="term" value="C:membrane"/>
    <property type="evidence" value="ECO:0007669"/>
    <property type="project" value="UniProtKB-SubCell"/>
</dbReference>
<dbReference type="PROSITE" id="PS00061">
    <property type="entry name" value="ADH_SHORT"/>
    <property type="match status" value="1"/>
</dbReference>
<dbReference type="InterPro" id="IPR006214">
    <property type="entry name" value="Bax_inhibitor_1-related"/>
</dbReference>
<dbReference type="Pfam" id="PF00106">
    <property type="entry name" value="adh_short"/>
    <property type="match status" value="2"/>
</dbReference>
<keyword evidence="5" id="KW-0560">Oxidoreductase</keyword>
<evidence type="ECO:0000256" key="6">
    <source>
        <dbReference type="ARBA" id="ARBA00023136"/>
    </source>
</evidence>
<comment type="caution">
    <text evidence="8">The sequence shown here is derived from an EMBL/GenBank/DDBJ whole genome shotgun (WGS) entry which is preliminary data.</text>
</comment>
<evidence type="ECO:0000256" key="1">
    <source>
        <dbReference type="ARBA" id="ARBA00004141"/>
    </source>
</evidence>
<evidence type="ECO:0000313" key="8">
    <source>
        <dbReference type="EMBL" id="KAK9885291.1"/>
    </source>
</evidence>
<dbReference type="Proteomes" id="UP001431783">
    <property type="component" value="Unassembled WGS sequence"/>
</dbReference>
<evidence type="ECO:0000256" key="4">
    <source>
        <dbReference type="ARBA" id="ARBA00022989"/>
    </source>
</evidence>
<keyword evidence="4 7" id="KW-1133">Transmembrane helix</keyword>
<feature type="transmembrane region" description="Helical" evidence="7">
    <location>
        <begin position="444"/>
        <end position="463"/>
    </location>
</feature>
<feature type="transmembrane region" description="Helical" evidence="7">
    <location>
        <begin position="416"/>
        <end position="438"/>
    </location>
</feature>
<comment type="similarity">
    <text evidence="2">Belongs to the short-chain dehydrogenases/reductases (SDR) family.</text>
</comment>
<accession>A0AAW1UWS0</accession>
<dbReference type="GO" id="GO:0005737">
    <property type="term" value="C:cytoplasm"/>
    <property type="evidence" value="ECO:0007669"/>
    <property type="project" value="TreeGrafter"/>
</dbReference>
<gene>
    <name evidence="8" type="ORF">WA026_010785</name>
</gene>
<evidence type="ECO:0000256" key="3">
    <source>
        <dbReference type="ARBA" id="ARBA00022692"/>
    </source>
</evidence>
<dbReference type="Gene3D" id="3.40.50.720">
    <property type="entry name" value="NAD(P)-binding Rossmann-like Domain"/>
    <property type="match status" value="2"/>
</dbReference>
<evidence type="ECO:0000256" key="7">
    <source>
        <dbReference type="SAM" id="Phobius"/>
    </source>
</evidence>